<reference evidence="3" key="1">
    <citation type="submission" date="2018-07" db="EMBL/GenBank/DDBJ databases">
        <title>Giant CbK-like Caulobacter bacteriophages have genetically divergent genomes.</title>
        <authorList>
            <person name="Wilson K.M."/>
            <person name="Ely B."/>
        </authorList>
    </citation>
    <scope>NUCLEOTIDE SEQUENCE [LARGE SCALE GENOMIC DNA]</scope>
</reference>
<feature type="transmembrane region" description="Helical" evidence="1">
    <location>
        <begin position="38"/>
        <end position="59"/>
    </location>
</feature>
<gene>
    <name evidence="2" type="ORF">CcrBL9_gp506</name>
</gene>
<keyword evidence="1" id="KW-1133">Transmembrane helix</keyword>
<keyword evidence="1" id="KW-0812">Transmembrane</keyword>
<keyword evidence="3" id="KW-1185">Reference proteome</keyword>
<organism evidence="2 3">
    <name type="scientific">Caulobacter phage CcrBL9</name>
    <dbReference type="NCBI Taxonomy" id="2283270"/>
    <lineage>
        <taxon>Viruses</taxon>
        <taxon>Duplodnaviria</taxon>
        <taxon>Heunggongvirae</taxon>
        <taxon>Uroviricota</taxon>
        <taxon>Caudoviricetes</taxon>
        <taxon>Jeanschmidtviridae</taxon>
        <taxon>Bertelyvirus</taxon>
        <taxon>Bertelyvirus BL9</taxon>
    </lineage>
</organism>
<evidence type="ECO:0000313" key="3">
    <source>
        <dbReference type="Proteomes" id="UP000259421"/>
    </source>
</evidence>
<keyword evidence="1" id="KW-0472">Membrane</keyword>
<dbReference type="EMBL" id="MH588546">
    <property type="protein sequence ID" value="AXQ69530.1"/>
    <property type="molecule type" value="Genomic_DNA"/>
</dbReference>
<evidence type="ECO:0000256" key="1">
    <source>
        <dbReference type="SAM" id="Phobius"/>
    </source>
</evidence>
<sequence>MLAAALTITLDLVVLTILTAYAVKISRSEQKPGSITTGTLYVSILAWAAFFFVDFLAIYKAPA</sequence>
<evidence type="ECO:0000313" key="2">
    <source>
        <dbReference type="EMBL" id="AXQ69530.1"/>
    </source>
</evidence>
<reference evidence="2 3" key="2">
    <citation type="submission" date="2018-09" db="EMBL/GenBank/DDBJ databases">
        <title>Giant CbK-like Caulobacter bacteriophages have genetically divergent genomes.</title>
        <authorList>
            <person name="Wilson K."/>
            <person name="Ely B."/>
        </authorList>
    </citation>
    <scope>NUCLEOTIDE SEQUENCE [LARGE SCALE GENOMIC DNA]</scope>
</reference>
<proteinExistence type="predicted"/>
<protein>
    <submittedName>
        <fullName evidence="2">Uncharacterized protein</fullName>
    </submittedName>
</protein>
<dbReference type="Proteomes" id="UP000259421">
    <property type="component" value="Segment"/>
</dbReference>
<name>A0A385ECZ8_9CAUD</name>
<accession>A0A385ECZ8</accession>